<dbReference type="GO" id="GO:0016779">
    <property type="term" value="F:nucleotidyltransferase activity"/>
    <property type="evidence" value="ECO:0007669"/>
    <property type="project" value="UniProtKB-KW"/>
</dbReference>
<dbReference type="Gene3D" id="3.40.50.720">
    <property type="entry name" value="NAD(P)-binding Rossmann-like Domain"/>
    <property type="match status" value="1"/>
</dbReference>
<dbReference type="InterPro" id="IPR000594">
    <property type="entry name" value="ThiF_NAD_FAD-bd"/>
</dbReference>
<keyword evidence="2" id="KW-0548">Nucleotidyltransferase</keyword>
<comment type="caution">
    <text evidence="2">The sequence shown here is derived from an EMBL/GenBank/DDBJ whole genome shotgun (WGS) entry which is preliminary data.</text>
</comment>
<protein>
    <submittedName>
        <fullName evidence="2">Molybdopterin-synthase adenylyltransferase MoeB</fullName>
    </submittedName>
</protein>
<dbReference type="PROSITE" id="PS50206">
    <property type="entry name" value="RHODANESE_3"/>
    <property type="match status" value="1"/>
</dbReference>
<organism evidence="2 3">
    <name type="scientific">Verminephrobacter aporrectodeae subsp. tuberculatae</name>
    <dbReference type="NCBI Taxonomy" id="1110392"/>
    <lineage>
        <taxon>Bacteria</taxon>
        <taxon>Pseudomonadati</taxon>
        <taxon>Pseudomonadota</taxon>
        <taxon>Betaproteobacteria</taxon>
        <taxon>Burkholderiales</taxon>
        <taxon>Comamonadaceae</taxon>
        <taxon>Verminephrobacter</taxon>
    </lineage>
</organism>
<name>A0ABT3KP54_9BURK</name>
<keyword evidence="2" id="KW-0808">Transferase</keyword>
<dbReference type="NCBIfam" id="NF004281">
    <property type="entry name" value="PRK05690.1"/>
    <property type="match status" value="1"/>
</dbReference>
<reference evidence="3" key="1">
    <citation type="submission" date="2023-07" db="EMBL/GenBank/DDBJ databases">
        <title>Verminephrobacter genomes.</title>
        <authorList>
            <person name="Lund M.B."/>
        </authorList>
    </citation>
    <scope>NUCLEOTIDE SEQUENCE [LARGE SCALE GENOMIC DNA]</scope>
    <source>
        <strain evidence="3">AtM5-05</strain>
    </source>
</reference>
<accession>A0ABT3KP54</accession>
<proteinExistence type="predicted"/>
<dbReference type="PANTHER" id="PTHR10953">
    <property type="entry name" value="UBIQUITIN-ACTIVATING ENZYME E1"/>
    <property type="match status" value="1"/>
</dbReference>
<dbReference type="InterPro" id="IPR035985">
    <property type="entry name" value="Ubiquitin-activating_enz"/>
</dbReference>
<feature type="domain" description="Rhodanese" evidence="1">
    <location>
        <begin position="297"/>
        <end position="387"/>
    </location>
</feature>
<dbReference type="RefSeq" id="WP_265280948.1">
    <property type="nucleotide sequence ID" value="NZ_QZCW01000001.1"/>
</dbReference>
<dbReference type="InterPro" id="IPR036873">
    <property type="entry name" value="Rhodanese-like_dom_sf"/>
</dbReference>
<dbReference type="SMART" id="SM00450">
    <property type="entry name" value="RHOD"/>
    <property type="match status" value="1"/>
</dbReference>
<dbReference type="CDD" id="cd00158">
    <property type="entry name" value="RHOD"/>
    <property type="match status" value="1"/>
</dbReference>
<dbReference type="Pfam" id="PF00899">
    <property type="entry name" value="ThiF"/>
    <property type="match status" value="1"/>
</dbReference>
<dbReference type="PANTHER" id="PTHR10953:SF102">
    <property type="entry name" value="ADENYLYLTRANSFERASE AND SULFURTRANSFERASE MOCS3"/>
    <property type="match status" value="1"/>
</dbReference>
<evidence type="ECO:0000259" key="1">
    <source>
        <dbReference type="PROSITE" id="PS50206"/>
    </source>
</evidence>
<gene>
    <name evidence="2" type="primary">moeB</name>
    <name evidence="2" type="ORF">D5039_02535</name>
</gene>
<sequence>MKLPPLVSPDEKLSAEEIFRYSRHLLIPDVGMEGQKRLKHSRVLVIGAGGLGSPALLYLAAAGVGRLGIVDFDVMEESNLQRQVIHGISRLGGNKAASAEMAIRELNPWVEVIQHHERLEASNALALIGAYDLVLDGTDNFATRYLVNDACMLAKKPYVWGSIFRFEGQASVFWEDAPGGSGLNYRDLYPSPPPPELAPSCSEGGVLGILCASIGAIMVTEAIKLITGIGDSLLGRLAIYDALDMQYRFLPLRRAPDRKPITELADYQDFCNHKRDVPDRDGIPSITTQELKTLRDSGELFTLIDVREQTEWDMVRIDGACHIPKDEMIREEVLARFRKDAPIILHCKLGSRSRKVLQDMQDHGFSNVRNLQGGIIAWIRDVEPHLPQY</sequence>
<dbReference type="SUPFAM" id="SSF69572">
    <property type="entry name" value="Activating enzymes of the ubiquitin-like proteins"/>
    <property type="match status" value="1"/>
</dbReference>
<evidence type="ECO:0000313" key="2">
    <source>
        <dbReference type="EMBL" id="MCW5320094.1"/>
    </source>
</evidence>
<dbReference type="InterPro" id="IPR001763">
    <property type="entry name" value="Rhodanese-like_dom"/>
</dbReference>
<dbReference type="Gene3D" id="3.40.250.10">
    <property type="entry name" value="Rhodanese-like domain"/>
    <property type="match status" value="1"/>
</dbReference>
<dbReference type="Proteomes" id="UP001208935">
    <property type="component" value="Unassembled WGS sequence"/>
</dbReference>
<dbReference type="Pfam" id="PF00581">
    <property type="entry name" value="Rhodanese"/>
    <property type="match status" value="1"/>
</dbReference>
<evidence type="ECO:0000313" key="3">
    <source>
        <dbReference type="Proteomes" id="UP001208935"/>
    </source>
</evidence>
<dbReference type="CDD" id="cd00757">
    <property type="entry name" value="ThiF_MoeB_HesA_family"/>
    <property type="match status" value="1"/>
</dbReference>
<dbReference type="EMBL" id="QZCW01000001">
    <property type="protein sequence ID" value="MCW5320094.1"/>
    <property type="molecule type" value="Genomic_DNA"/>
</dbReference>
<dbReference type="InterPro" id="IPR045886">
    <property type="entry name" value="ThiF/MoeB/HesA"/>
</dbReference>
<keyword evidence="3" id="KW-1185">Reference proteome</keyword>